<accession>A0A2R6AZ37</accession>
<feature type="compositionally biased region" description="Low complexity" evidence="1">
    <location>
        <begin position="25"/>
        <end position="40"/>
    </location>
</feature>
<evidence type="ECO:0000256" key="1">
    <source>
        <dbReference type="SAM" id="MobiDB-lite"/>
    </source>
</evidence>
<evidence type="ECO:0000313" key="3">
    <source>
        <dbReference type="Proteomes" id="UP000240322"/>
    </source>
</evidence>
<comment type="caution">
    <text evidence="2">The sequence shown here is derived from an EMBL/GenBank/DDBJ whole genome shotgun (WGS) entry which is preliminary data.</text>
</comment>
<gene>
    <name evidence="2" type="ORF">B9Q03_03885</name>
</gene>
<reference evidence="2 3" key="1">
    <citation type="submission" date="2017-04" db="EMBL/GenBank/DDBJ databases">
        <title>Novel microbial lineages endemic to geothermal iron-oxide mats fill important gaps in the evolutionary history of Archaea.</title>
        <authorList>
            <person name="Jay Z.J."/>
            <person name="Beam J.P."/>
            <person name="Dlakic M."/>
            <person name="Rusch D.B."/>
            <person name="Kozubal M.A."/>
            <person name="Inskeep W.P."/>
        </authorList>
    </citation>
    <scope>NUCLEOTIDE SEQUENCE [LARGE SCALE GENOMIC DNA]</scope>
    <source>
        <strain evidence="2">OSP_D</strain>
    </source>
</reference>
<dbReference type="Proteomes" id="UP000240322">
    <property type="component" value="Unassembled WGS sequence"/>
</dbReference>
<evidence type="ECO:0000313" key="2">
    <source>
        <dbReference type="EMBL" id="PSN91538.1"/>
    </source>
</evidence>
<proteinExistence type="predicted"/>
<protein>
    <recommendedName>
        <fullName evidence="4">Coenzyme Q-binding protein COQ10 START domain-containing protein</fullName>
    </recommendedName>
</protein>
<feature type="region of interest" description="Disordered" evidence="1">
    <location>
        <begin position="1"/>
        <end position="47"/>
    </location>
</feature>
<feature type="compositionally biased region" description="Polar residues" evidence="1">
    <location>
        <begin position="1"/>
        <end position="24"/>
    </location>
</feature>
<sequence length="192" mass="21956">MQQKSRAPNTQPSRWLNHAESISPNTTRQQNTTQRLRGGRSNTTRPRNQIKWGRSVCLVQFEEKIVCDKNVDELWRRVSSLDDFTKYWHGTKHLSYTVKDGGVIEADVVFAFGGSGHANIQIDNSSRTLTIRYLQGPFKGTQRIWVEKGIIASSWSVEFNGVYRLLGGWNEKHFRQGTTNALRRLCGETTEA</sequence>
<dbReference type="SUPFAM" id="SSF55961">
    <property type="entry name" value="Bet v1-like"/>
    <property type="match status" value="1"/>
</dbReference>
<organism evidence="2 3">
    <name type="scientific">Candidatus Marsarchaeota G2 archaeon OSP_D</name>
    <dbReference type="NCBI Taxonomy" id="1978157"/>
    <lineage>
        <taxon>Archaea</taxon>
        <taxon>Candidatus Marsarchaeota</taxon>
        <taxon>Candidatus Marsarchaeota group 2</taxon>
    </lineage>
</organism>
<evidence type="ECO:0008006" key="4">
    <source>
        <dbReference type="Google" id="ProtNLM"/>
    </source>
</evidence>
<name>A0A2R6AZ37_9ARCH</name>
<dbReference type="AlphaFoldDB" id="A0A2R6AZ37"/>
<dbReference type="EMBL" id="NEXE01000023">
    <property type="protein sequence ID" value="PSN91538.1"/>
    <property type="molecule type" value="Genomic_DNA"/>
</dbReference>